<dbReference type="Gene3D" id="1.10.150.20">
    <property type="entry name" value="5' to 3' exonuclease, C-terminal subdomain"/>
    <property type="match status" value="1"/>
</dbReference>
<dbReference type="Proteomes" id="UP001205861">
    <property type="component" value="Unassembled WGS sequence"/>
</dbReference>
<dbReference type="PANTHER" id="PTHR36121">
    <property type="entry name" value="PROTEIN SXY"/>
    <property type="match status" value="1"/>
</dbReference>
<feature type="domain" description="TfoX C-terminal" evidence="1">
    <location>
        <begin position="5"/>
        <end position="82"/>
    </location>
</feature>
<reference evidence="2 3" key="1">
    <citation type="submission" date="2022-08" db="EMBL/GenBank/DDBJ databases">
        <title>Reclassification of Massilia species as members of the genera Telluria, Duganella, Pseudoduganella, Mokoshia gen. nov. and Zemynaea gen. nov. using orthogonal and non-orthogonal genome-based approaches.</title>
        <authorList>
            <person name="Bowman J.P."/>
        </authorList>
    </citation>
    <scope>NUCLEOTIDE SEQUENCE [LARGE SCALE GENOMIC DNA]</scope>
    <source>
        <strain evidence="2 3">JCM 31607</strain>
    </source>
</reference>
<protein>
    <submittedName>
        <fullName evidence="2">TfoX/Sxy family protein</fullName>
    </submittedName>
</protein>
<evidence type="ECO:0000259" key="1">
    <source>
        <dbReference type="Pfam" id="PF04994"/>
    </source>
</evidence>
<dbReference type="PANTHER" id="PTHR36121:SF1">
    <property type="entry name" value="PROTEIN SXY"/>
    <property type="match status" value="1"/>
</dbReference>
<dbReference type="RefSeq" id="WP_258855103.1">
    <property type="nucleotide sequence ID" value="NZ_JANUGV010000001.1"/>
</dbReference>
<evidence type="ECO:0000313" key="3">
    <source>
        <dbReference type="Proteomes" id="UP001205861"/>
    </source>
</evidence>
<accession>A0ABT2BFS5</accession>
<evidence type="ECO:0000313" key="2">
    <source>
        <dbReference type="EMBL" id="MCS0607369.1"/>
    </source>
</evidence>
<comment type="caution">
    <text evidence="2">The sequence shown here is derived from an EMBL/GenBank/DDBJ whole genome shotgun (WGS) entry which is preliminary data.</text>
</comment>
<dbReference type="InterPro" id="IPR007077">
    <property type="entry name" value="TfoX_C"/>
</dbReference>
<name>A0ABT2BFS5_9BURK</name>
<sequence length="95" mass="10806">MAPRPERLRDMKGLGPRCEQWLPLVGIHTPDALRAADPFLMYASLLPQVPGLGLNMLYALIGAIEGRNWIDIKRERRTEILMRLEDMGIAPRRSV</sequence>
<proteinExistence type="predicted"/>
<dbReference type="EMBL" id="JANUGV010000001">
    <property type="protein sequence ID" value="MCS0607369.1"/>
    <property type="molecule type" value="Genomic_DNA"/>
</dbReference>
<keyword evidence="3" id="KW-1185">Reference proteome</keyword>
<organism evidence="2 3">
    <name type="scientific">Massilia solisilvae</name>
    <dbReference type="NCBI Taxonomy" id="1811225"/>
    <lineage>
        <taxon>Bacteria</taxon>
        <taxon>Pseudomonadati</taxon>
        <taxon>Pseudomonadota</taxon>
        <taxon>Betaproteobacteria</taxon>
        <taxon>Burkholderiales</taxon>
        <taxon>Oxalobacteraceae</taxon>
        <taxon>Telluria group</taxon>
        <taxon>Massilia</taxon>
    </lineage>
</organism>
<gene>
    <name evidence="2" type="ORF">NX773_04215</name>
</gene>
<dbReference type="Pfam" id="PF04994">
    <property type="entry name" value="TfoX_C"/>
    <property type="match status" value="1"/>
</dbReference>
<dbReference type="InterPro" id="IPR047525">
    <property type="entry name" value="TfoX-like"/>
</dbReference>